<evidence type="ECO:0000256" key="1">
    <source>
        <dbReference type="ARBA" id="ARBA00004450"/>
    </source>
</evidence>
<evidence type="ECO:0000256" key="2">
    <source>
        <dbReference type="ARBA" id="ARBA00006617"/>
    </source>
</evidence>
<dbReference type="GO" id="GO:0051170">
    <property type="term" value="P:import into nucleus"/>
    <property type="evidence" value="ECO:0007669"/>
    <property type="project" value="TreeGrafter"/>
</dbReference>
<dbReference type="InterPro" id="IPR016040">
    <property type="entry name" value="NAD(P)-bd_dom"/>
</dbReference>
<gene>
    <name evidence="4" type="ORF">BDA99DRAFT_526220</name>
</gene>
<feature type="domain" description="NAD(P)-binding" evidence="3">
    <location>
        <begin position="15"/>
        <end position="108"/>
    </location>
</feature>
<protein>
    <recommendedName>
        <fullName evidence="3">NAD(P)-binding domain-containing protein</fullName>
    </recommendedName>
</protein>
<dbReference type="PANTHER" id="PTHR14097:SF7">
    <property type="entry name" value="OXIDOREDUCTASE HTATIP2"/>
    <property type="match status" value="1"/>
</dbReference>
<reference evidence="4" key="1">
    <citation type="journal article" date="2022" name="IScience">
        <title>Evolution of zygomycete secretomes and the origins of terrestrial fungal ecologies.</title>
        <authorList>
            <person name="Chang Y."/>
            <person name="Wang Y."/>
            <person name="Mondo S."/>
            <person name="Ahrendt S."/>
            <person name="Andreopoulos W."/>
            <person name="Barry K."/>
            <person name="Beard J."/>
            <person name="Benny G.L."/>
            <person name="Blankenship S."/>
            <person name="Bonito G."/>
            <person name="Cuomo C."/>
            <person name="Desiro A."/>
            <person name="Gervers K.A."/>
            <person name="Hundley H."/>
            <person name="Kuo A."/>
            <person name="LaButti K."/>
            <person name="Lang B.F."/>
            <person name="Lipzen A."/>
            <person name="O'Donnell K."/>
            <person name="Pangilinan J."/>
            <person name="Reynolds N."/>
            <person name="Sandor L."/>
            <person name="Smith M.E."/>
            <person name="Tsang A."/>
            <person name="Grigoriev I.V."/>
            <person name="Stajich J.E."/>
            <person name="Spatafora J.W."/>
        </authorList>
    </citation>
    <scope>NUCLEOTIDE SEQUENCE</scope>
    <source>
        <strain evidence="4">RSA 2281</strain>
    </source>
</reference>
<dbReference type="EMBL" id="JAIXMP010000043">
    <property type="protein sequence ID" value="KAI9247156.1"/>
    <property type="molecule type" value="Genomic_DNA"/>
</dbReference>
<evidence type="ECO:0000313" key="5">
    <source>
        <dbReference type="Proteomes" id="UP001209540"/>
    </source>
</evidence>
<name>A0AAD5JNJ3_9FUNG</name>
<dbReference type="AlphaFoldDB" id="A0AAD5JNJ3"/>
<comment type="subcellular location">
    <subcellularLocation>
        <location evidence="1">Mitochondrion outer membrane</location>
        <topology evidence="1">Peripheral membrane protein</topology>
    </subcellularLocation>
</comment>
<sequence>MSTEVAGTRTALVLGATGAVGKALLKDVLKNGGYKKVITLGRRPAQLDESIPQNNLEQKTIDFDNLEASRAEFRNVNDVFCCLGTTRADAGSAEAFRRIDQYYVVNSAKIIAEENKPESTTTTKLSPVHFLYCSSGGSNKNSPFLYPQSKGQTEESIIQAGFERVSIFQPGFLEVEQPREKSRLAEATLGVLLAPISHFLNLHLSISVVSVGEAMRKVALEHVPSASASVETKVEYYSNKYMEALAQN</sequence>
<comment type="caution">
    <text evidence="4">The sequence shown here is derived from an EMBL/GenBank/DDBJ whole genome shotgun (WGS) entry which is preliminary data.</text>
</comment>
<dbReference type="InterPro" id="IPR036291">
    <property type="entry name" value="NAD(P)-bd_dom_sf"/>
</dbReference>
<dbReference type="PANTHER" id="PTHR14097">
    <property type="entry name" value="OXIDOREDUCTASE HTATIP2"/>
    <property type="match status" value="1"/>
</dbReference>
<keyword evidence="5" id="KW-1185">Reference proteome</keyword>
<dbReference type="Gene3D" id="3.40.50.720">
    <property type="entry name" value="NAD(P)-binding Rossmann-like Domain"/>
    <property type="match status" value="1"/>
</dbReference>
<comment type="similarity">
    <text evidence="2">Belongs to the FMP52 family.</text>
</comment>
<evidence type="ECO:0000313" key="4">
    <source>
        <dbReference type="EMBL" id="KAI9247156.1"/>
    </source>
</evidence>
<evidence type="ECO:0000259" key="3">
    <source>
        <dbReference type="Pfam" id="PF13460"/>
    </source>
</evidence>
<dbReference type="GO" id="GO:0005741">
    <property type="term" value="C:mitochondrial outer membrane"/>
    <property type="evidence" value="ECO:0007669"/>
    <property type="project" value="UniProtKB-SubCell"/>
</dbReference>
<dbReference type="Proteomes" id="UP001209540">
    <property type="component" value="Unassembled WGS sequence"/>
</dbReference>
<reference evidence="4" key="2">
    <citation type="submission" date="2023-02" db="EMBL/GenBank/DDBJ databases">
        <authorList>
            <consortium name="DOE Joint Genome Institute"/>
            <person name="Mondo S.J."/>
            <person name="Chang Y."/>
            <person name="Wang Y."/>
            <person name="Ahrendt S."/>
            <person name="Andreopoulos W."/>
            <person name="Barry K."/>
            <person name="Beard J."/>
            <person name="Benny G.L."/>
            <person name="Blankenship S."/>
            <person name="Bonito G."/>
            <person name="Cuomo C."/>
            <person name="Desiro A."/>
            <person name="Gervers K.A."/>
            <person name="Hundley H."/>
            <person name="Kuo A."/>
            <person name="LaButti K."/>
            <person name="Lang B.F."/>
            <person name="Lipzen A."/>
            <person name="O'Donnell K."/>
            <person name="Pangilinan J."/>
            <person name="Reynolds N."/>
            <person name="Sandor L."/>
            <person name="Smith M.W."/>
            <person name="Tsang A."/>
            <person name="Grigoriev I.V."/>
            <person name="Stajich J.E."/>
            <person name="Spatafora J.W."/>
        </authorList>
    </citation>
    <scope>NUCLEOTIDE SEQUENCE</scope>
    <source>
        <strain evidence="4">RSA 2281</strain>
    </source>
</reference>
<dbReference type="Pfam" id="PF13460">
    <property type="entry name" value="NAD_binding_10"/>
    <property type="match status" value="1"/>
</dbReference>
<proteinExistence type="inferred from homology"/>
<accession>A0AAD5JNJ3</accession>
<organism evidence="4 5">
    <name type="scientific">Phascolomyces articulosus</name>
    <dbReference type="NCBI Taxonomy" id="60185"/>
    <lineage>
        <taxon>Eukaryota</taxon>
        <taxon>Fungi</taxon>
        <taxon>Fungi incertae sedis</taxon>
        <taxon>Mucoromycota</taxon>
        <taxon>Mucoromycotina</taxon>
        <taxon>Mucoromycetes</taxon>
        <taxon>Mucorales</taxon>
        <taxon>Lichtheimiaceae</taxon>
        <taxon>Phascolomyces</taxon>
    </lineage>
</organism>
<dbReference type="SUPFAM" id="SSF51735">
    <property type="entry name" value="NAD(P)-binding Rossmann-fold domains"/>
    <property type="match status" value="1"/>
</dbReference>